<dbReference type="Gene3D" id="3.40.630.30">
    <property type="match status" value="1"/>
</dbReference>
<gene>
    <name evidence="2" type="ORF">ACJBEI_15870</name>
</gene>
<evidence type="ECO:0000313" key="2">
    <source>
        <dbReference type="EMBL" id="MFK8976690.1"/>
    </source>
</evidence>
<dbReference type="EC" id="2.3.-.-" evidence="2"/>
<dbReference type="InterPro" id="IPR000182">
    <property type="entry name" value="GNAT_dom"/>
</dbReference>
<reference evidence="2 3" key="1">
    <citation type="submission" date="2024-11" db="EMBL/GenBank/DDBJ databases">
        <title>Draft genomes of five putative biosurfactant-producing Serratia sp. isolates from Laguna de Bay, Philippines.</title>
        <authorList>
            <person name="Lantican N."/>
            <person name="Barredo G.A."/>
            <person name="Rosana A."/>
            <person name="Siababa A.C."/>
            <person name="Montecillo A."/>
        </authorList>
    </citation>
    <scope>NUCLEOTIDE SEQUENCE [LARGE SCALE GENOMIC DNA]</scope>
    <source>
        <strain evidence="2 3">WS11a</strain>
    </source>
</reference>
<keyword evidence="3" id="KW-1185">Reference proteome</keyword>
<dbReference type="GO" id="GO:0016746">
    <property type="term" value="F:acyltransferase activity"/>
    <property type="evidence" value="ECO:0007669"/>
    <property type="project" value="UniProtKB-KW"/>
</dbReference>
<keyword evidence="2" id="KW-0808">Transferase</keyword>
<evidence type="ECO:0000313" key="3">
    <source>
        <dbReference type="Proteomes" id="UP001622968"/>
    </source>
</evidence>
<dbReference type="PROSITE" id="PS51186">
    <property type="entry name" value="GNAT"/>
    <property type="match status" value="1"/>
</dbReference>
<evidence type="ECO:0000259" key="1">
    <source>
        <dbReference type="PROSITE" id="PS51186"/>
    </source>
</evidence>
<proteinExistence type="predicted"/>
<feature type="domain" description="N-acetyltransferase" evidence="1">
    <location>
        <begin position="1"/>
        <end position="138"/>
    </location>
</feature>
<dbReference type="Pfam" id="PF00583">
    <property type="entry name" value="Acetyltransf_1"/>
    <property type="match status" value="1"/>
</dbReference>
<comment type="caution">
    <text evidence="2">The sequence shown here is derived from an EMBL/GenBank/DDBJ whole genome shotgun (WGS) entry which is preliminary data.</text>
</comment>
<dbReference type="RefSeq" id="WP_154871237.1">
    <property type="nucleotide sequence ID" value="NZ_JBJHGH010000002.1"/>
</dbReference>
<dbReference type="SUPFAM" id="SSF55729">
    <property type="entry name" value="Acyl-CoA N-acyltransferases (Nat)"/>
    <property type="match status" value="1"/>
</dbReference>
<dbReference type="InterPro" id="IPR016181">
    <property type="entry name" value="Acyl_CoA_acyltransferase"/>
</dbReference>
<keyword evidence="2" id="KW-0012">Acyltransferase</keyword>
<name>A0ABW8QMC1_9GAMM</name>
<dbReference type="EMBL" id="JBJHGH010000002">
    <property type="protein sequence ID" value="MFK8976690.1"/>
    <property type="molecule type" value="Genomic_DNA"/>
</dbReference>
<accession>A0ABW8QMC1</accession>
<organism evidence="2 3">
    <name type="scientific">Serratia sarumanii</name>
    <dbReference type="NCBI Taxonomy" id="3020826"/>
    <lineage>
        <taxon>Bacteria</taxon>
        <taxon>Pseudomonadati</taxon>
        <taxon>Pseudomonadota</taxon>
        <taxon>Gammaproteobacteria</taxon>
        <taxon>Enterobacterales</taxon>
        <taxon>Yersiniaceae</taxon>
        <taxon>Serratia</taxon>
    </lineage>
</organism>
<protein>
    <submittedName>
        <fullName evidence="2">GNAT family N-acetyltransferase</fullName>
        <ecNumber evidence="2">2.3.-.-</ecNumber>
    </submittedName>
</protein>
<dbReference type="Proteomes" id="UP001622968">
    <property type="component" value="Unassembled WGS sequence"/>
</dbReference>
<dbReference type="CDD" id="cd04301">
    <property type="entry name" value="NAT_SF"/>
    <property type="match status" value="1"/>
</dbReference>
<sequence>MLRTNLLEDNSCPILKSLILEHCGGDSMVVHGEEFILSSLPVFVCSEGNKICGFCVFKEDKESIEIIAINALISRKGIGLTLIDEVKRYAVAHGKMEIKLTTTNENLGAIIFYKKMGFNLYSVDVDAVTKARMIKPSIPLFSEEGVLIKDELHFSFAFNNKSNHIK</sequence>